<keyword evidence="2" id="KW-1185">Reference proteome</keyword>
<name>A0ABS4F521_9BACL</name>
<accession>A0ABS4F521</accession>
<evidence type="ECO:0000313" key="2">
    <source>
        <dbReference type="Proteomes" id="UP000706926"/>
    </source>
</evidence>
<dbReference type="GeneID" id="95402473"/>
<dbReference type="InterPro" id="IPR011990">
    <property type="entry name" value="TPR-like_helical_dom_sf"/>
</dbReference>
<reference evidence="1 2" key="1">
    <citation type="submission" date="2021-03" db="EMBL/GenBank/DDBJ databases">
        <title>Genomic Encyclopedia of Type Strains, Phase IV (KMG-IV): sequencing the most valuable type-strain genomes for metagenomic binning, comparative biology and taxonomic classification.</title>
        <authorList>
            <person name="Goeker M."/>
        </authorList>
    </citation>
    <scope>NUCLEOTIDE SEQUENCE [LARGE SCALE GENOMIC DNA]</scope>
    <source>
        <strain evidence="1 2">DSM 15596</strain>
    </source>
</reference>
<dbReference type="Gene3D" id="1.25.40.10">
    <property type="entry name" value="Tetratricopeptide repeat domain"/>
    <property type="match status" value="1"/>
</dbReference>
<dbReference type="EMBL" id="JAGGKI010000001">
    <property type="protein sequence ID" value="MBP1891350.1"/>
    <property type="molecule type" value="Genomic_DNA"/>
</dbReference>
<protein>
    <submittedName>
        <fullName evidence="1">Uncharacterized protein</fullName>
    </submittedName>
</protein>
<proteinExistence type="predicted"/>
<comment type="caution">
    <text evidence="1">The sequence shown here is derived from an EMBL/GenBank/DDBJ whole genome shotgun (WGS) entry which is preliminary data.</text>
</comment>
<organism evidence="1 2">
    <name type="scientific">Paenibacillus lactis</name>
    <dbReference type="NCBI Taxonomy" id="228574"/>
    <lineage>
        <taxon>Bacteria</taxon>
        <taxon>Bacillati</taxon>
        <taxon>Bacillota</taxon>
        <taxon>Bacilli</taxon>
        <taxon>Bacillales</taxon>
        <taxon>Paenibacillaceae</taxon>
        <taxon>Paenibacillus</taxon>
    </lineage>
</organism>
<dbReference type="RefSeq" id="WP_210094095.1">
    <property type="nucleotide sequence ID" value="NZ_CP139098.1"/>
</dbReference>
<gene>
    <name evidence="1" type="ORF">J2Z18_000419</name>
</gene>
<dbReference type="Proteomes" id="UP000706926">
    <property type="component" value="Unassembled WGS sequence"/>
</dbReference>
<sequence length="153" mass="17737">MSEKLTVLEWHKQQAVTNFNAAWDLIEKADRSWEDDLQMIHMAHASRYHWGEIGTPLQFSRGEWQISRVYAVLGMFESALFHGKNSLKLCLENHIGDFDLAFAYEAIARAYMIDQNINSMMEYLQLAKEAAIHIGDPKERDYLLSELQTISLD</sequence>
<evidence type="ECO:0000313" key="1">
    <source>
        <dbReference type="EMBL" id="MBP1891350.1"/>
    </source>
</evidence>